<evidence type="ECO:0000313" key="3">
    <source>
        <dbReference type="Proteomes" id="UP000522262"/>
    </source>
</evidence>
<dbReference type="Proteomes" id="UP000522262">
    <property type="component" value="Unassembled WGS sequence"/>
</dbReference>
<evidence type="ECO:0000259" key="1">
    <source>
        <dbReference type="Pfam" id="PF06985"/>
    </source>
</evidence>
<evidence type="ECO:0000313" key="2">
    <source>
        <dbReference type="EMBL" id="KAF5541428.1"/>
    </source>
</evidence>
<organism evidence="2 3">
    <name type="scientific">Fusarium mexicanum</name>
    <dbReference type="NCBI Taxonomy" id="751941"/>
    <lineage>
        <taxon>Eukaryota</taxon>
        <taxon>Fungi</taxon>
        <taxon>Dikarya</taxon>
        <taxon>Ascomycota</taxon>
        <taxon>Pezizomycotina</taxon>
        <taxon>Sordariomycetes</taxon>
        <taxon>Hypocreomycetidae</taxon>
        <taxon>Hypocreales</taxon>
        <taxon>Nectriaceae</taxon>
        <taxon>Fusarium</taxon>
        <taxon>Fusarium fujikuroi species complex</taxon>
    </lineage>
</organism>
<sequence>MIDGFRIYSRFYSTHLEFHVVCPWAVDFNLKVSVFSTTTPSLRSVLTLLDARPWAHLDEHIGSSQSLQKLKAWLSACQEDHEHCLSSGFSRGIFFPSRIIDVDDADEGIVYLRERAEVKPSTLGGESKPGDYPAYWTLSHRWGDPDLIQQLSQTTEDQFRSGMALSSLSPTFRDAALLVRRMGFRYLWIDSLCIFQDSLSEWQKEAKAMIDIYRHSFCNISAVAASSDPCSTGLFSKRSLPSRQLFPFIIGDQHLEDGTSIDVGSWLLYNDSSWNDEIENTPLNTRGWVVQERFLAPRVLHFTKDQMYWECLETTVCEADPDWKLQILAEDDHLRQPIQTVYKAAERQIVRRVSNLQTNQEFGSIALEKTYHTLWGSLVSIYANCALTKESDRLIAMSGIAKRFQEASKDTYLAGLWKEVIHSDLAWKTNASEGAEVVRNDSYAPTWSWASVIGGHTTLSAVHQRYGGLPQPLVNLVGERIIAEPPGGDATGLLRSAELDIECMLFYYRWTGPSTTLAVYEDDIRSECYFEEEFSLQSLQLDTTDLVRKFKELGQVEGYDDQAYQAIKAFTKKFNSTANMKTTAILMTAAFASSAFSLDVKDASTPGGGTPGSPACNRQCLITLSPGDGASTQRSDGFPGSCKEYATGQLKGTNRAIDGGRLNINGVGGNLVIDFVKNGRDRRASFTNCKEAVFTGAQCSLKQGGCDKQAESG</sequence>
<feature type="domain" description="Heterokaryon incompatibility" evidence="1">
    <location>
        <begin position="135"/>
        <end position="292"/>
    </location>
</feature>
<dbReference type="InterPro" id="IPR010730">
    <property type="entry name" value="HET"/>
</dbReference>
<proteinExistence type="predicted"/>
<dbReference type="Pfam" id="PF06985">
    <property type="entry name" value="HET"/>
    <property type="match status" value="1"/>
</dbReference>
<dbReference type="EMBL" id="JAAOAM010000181">
    <property type="protein sequence ID" value="KAF5541428.1"/>
    <property type="molecule type" value="Genomic_DNA"/>
</dbReference>
<keyword evidence="3" id="KW-1185">Reference proteome</keyword>
<name>A0A8H5ISW4_9HYPO</name>
<reference evidence="2 3" key="1">
    <citation type="submission" date="2020-05" db="EMBL/GenBank/DDBJ databases">
        <title>Identification and distribution of gene clusters putatively required for synthesis of sphingolipid metabolism inhibitors in phylogenetically diverse species of the filamentous fungus Fusarium.</title>
        <authorList>
            <person name="Kim H.-S."/>
            <person name="Busman M."/>
            <person name="Brown D.W."/>
            <person name="Divon H."/>
            <person name="Uhlig S."/>
            <person name="Proctor R.H."/>
        </authorList>
    </citation>
    <scope>NUCLEOTIDE SEQUENCE [LARGE SCALE GENOMIC DNA]</scope>
    <source>
        <strain evidence="2 3">NRRL 53147</strain>
    </source>
</reference>
<dbReference type="PANTHER" id="PTHR33112">
    <property type="entry name" value="DOMAIN PROTEIN, PUTATIVE-RELATED"/>
    <property type="match status" value="1"/>
</dbReference>
<comment type="caution">
    <text evidence="2">The sequence shown here is derived from an EMBL/GenBank/DDBJ whole genome shotgun (WGS) entry which is preliminary data.</text>
</comment>
<gene>
    <name evidence="2" type="ORF">FMEXI_7941</name>
</gene>
<protein>
    <recommendedName>
        <fullName evidence="1">Heterokaryon incompatibility domain-containing protein</fullName>
    </recommendedName>
</protein>
<accession>A0A8H5ISW4</accession>
<dbReference type="PANTHER" id="PTHR33112:SF9">
    <property type="entry name" value="HETEROKARYON INCOMPATIBILITY DOMAIN-CONTAINING PROTEIN"/>
    <property type="match status" value="1"/>
</dbReference>
<dbReference type="AlphaFoldDB" id="A0A8H5ISW4"/>